<comment type="subcellular location">
    <subcellularLocation>
        <location evidence="1">Mitochondrion</location>
    </subcellularLocation>
</comment>
<accession>A0ABQ0GM43</accession>
<dbReference type="PANTHER" id="PTHR28133:SF1">
    <property type="entry name" value="REQUIRED FOR RESPIRATORY GROWTH PROTEIN 7, MITOCHONDRIAL"/>
    <property type="match status" value="1"/>
</dbReference>
<dbReference type="PANTHER" id="PTHR28133">
    <property type="entry name" value="REQUIRED FOR RESPIRATORY GROWTH PROTEIN 7, MITOCHONDRIAL"/>
    <property type="match status" value="1"/>
</dbReference>
<name>A0ABQ0GM43_9PEZI</name>
<reference evidence="4 5" key="1">
    <citation type="submission" date="2024-09" db="EMBL/GenBank/DDBJ databases">
        <title>Itraconazole resistance in Madurella fahalii resulting from another homologue of gene encoding cytochrome P450 14-alpha sterol demethylase (CYP51).</title>
        <authorList>
            <person name="Yoshioka I."/>
            <person name="Fahal A.H."/>
            <person name="Kaneko S."/>
            <person name="Yaguchi T."/>
        </authorList>
    </citation>
    <scope>NUCLEOTIDE SEQUENCE [LARGE SCALE GENOMIC DNA]</scope>
    <source>
        <strain evidence="4 5">IFM 68171</strain>
    </source>
</reference>
<dbReference type="Pfam" id="PF10356">
    <property type="entry name" value="RRG7"/>
    <property type="match status" value="2"/>
</dbReference>
<evidence type="ECO:0000256" key="3">
    <source>
        <dbReference type="SAM" id="MobiDB-lite"/>
    </source>
</evidence>
<evidence type="ECO:0000313" key="4">
    <source>
        <dbReference type="EMBL" id="GAB1318826.1"/>
    </source>
</evidence>
<dbReference type="GeneID" id="98179778"/>
<evidence type="ECO:0000313" key="5">
    <source>
        <dbReference type="Proteomes" id="UP001628179"/>
    </source>
</evidence>
<feature type="region of interest" description="Disordered" evidence="3">
    <location>
        <begin position="26"/>
        <end position="65"/>
    </location>
</feature>
<sequence>MRASLLPLLLPRRLPVFPSLRRTFSAATRPVPDPQPQEQRQPAEEQSNQTSPDQNATSNPISDLIYPSFPSQHHTDLSSFLSYAARTNLDRTSTFYVGTHFEYTACAALARLGFSLRRVGGTADCGIDLLGTWDLPPRRAPPAPALPAPPPLRVLAQCKAVQRPGPHLVRELEGAFAGAPAGWRGRRGATSGVMGVLVTEKSATRGIREALGRSRWPMVFVACSRAGKVGQVLWNRGAEMEGLEGLGIGKRYTGEGSEVVLSWEGEYLPLASAKGGSTVIGREV</sequence>
<proteinExistence type="predicted"/>
<organism evidence="4 5">
    <name type="scientific">Madurella fahalii</name>
    <dbReference type="NCBI Taxonomy" id="1157608"/>
    <lineage>
        <taxon>Eukaryota</taxon>
        <taxon>Fungi</taxon>
        <taxon>Dikarya</taxon>
        <taxon>Ascomycota</taxon>
        <taxon>Pezizomycotina</taxon>
        <taxon>Sordariomycetes</taxon>
        <taxon>Sordariomycetidae</taxon>
        <taxon>Sordariales</taxon>
        <taxon>Sordariales incertae sedis</taxon>
        <taxon>Madurella</taxon>
    </lineage>
</organism>
<keyword evidence="5" id="KW-1185">Reference proteome</keyword>
<evidence type="ECO:0000256" key="1">
    <source>
        <dbReference type="ARBA" id="ARBA00004173"/>
    </source>
</evidence>
<comment type="caution">
    <text evidence="4">The sequence shown here is derived from an EMBL/GenBank/DDBJ whole genome shotgun (WGS) entry which is preliminary data.</text>
</comment>
<dbReference type="Proteomes" id="UP001628179">
    <property type="component" value="Unassembled WGS sequence"/>
</dbReference>
<feature type="compositionally biased region" description="Polar residues" evidence="3">
    <location>
        <begin position="47"/>
        <end position="61"/>
    </location>
</feature>
<feature type="compositionally biased region" description="Low complexity" evidence="3">
    <location>
        <begin position="36"/>
        <end position="46"/>
    </location>
</feature>
<dbReference type="EMBL" id="BAAFSV010000005">
    <property type="protein sequence ID" value="GAB1318826.1"/>
    <property type="molecule type" value="Genomic_DNA"/>
</dbReference>
<dbReference type="RefSeq" id="XP_070920556.1">
    <property type="nucleotide sequence ID" value="XM_071064455.1"/>
</dbReference>
<gene>
    <name evidence="4" type="ORF">MFIFM68171_09036</name>
</gene>
<dbReference type="InterPro" id="IPR018828">
    <property type="entry name" value="RRG7"/>
</dbReference>
<protein>
    <recommendedName>
        <fullName evidence="6">Required for respiratory growth protein 7, mitochondrial</fullName>
    </recommendedName>
</protein>
<evidence type="ECO:0008006" key="6">
    <source>
        <dbReference type="Google" id="ProtNLM"/>
    </source>
</evidence>
<keyword evidence="2" id="KW-0496">Mitochondrion</keyword>
<evidence type="ECO:0000256" key="2">
    <source>
        <dbReference type="ARBA" id="ARBA00023128"/>
    </source>
</evidence>